<name>A0A4R2IA65_9ACTN</name>
<gene>
    <name evidence="1" type="ORF">EV646_11627</name>
</gene>
<evidence type="ECO:0000313" key="2">
    <source>
        <dbReference type="Proteomes" id="UP000295573"/>
    </source>
</evidence>
<dbReference type="AlphaFoldDB" id="A0A4R2IA65"/>
<reference evidence="1 2" key="1">
    <citation type="journal article" date="2015" name="Stand. Genomic Sci.">
        <title>Genomic Encyclopedia of Bacterial and Archaeal Type Strains, Phase III: the genomes of soil and plant-associated and newly described type strains.</title>
        <authorList>
            <person name="Whitman W.B."/>
            <person name="Woyke T."/>
            <person name="Klenk H.P."/>
            <person name="Zhou Y."/>
            <person name="Lilburn T.G."/>
            <person name="Beck B.J."/>
            <person name="De Vos P."/>
            <person name="Vandamme P."/>
            <person name="Eisen J.A."/>
            <person name="Garrity G."/>
            <person name="Hugenholtz P."/>
            <person name="Kyrpides N.C."/>
        </authorList>
    </citation>
    <scope>NUCLEOTIDE SEQUENCE [LARGE SCALE GENOMIC DNA]</scope>
    <source>
        <strain evidence="1 2">VKM Ac-2541</strain>
    </source>
</reference>
<keyword evidence="2" id="KW-1185">Reference proteome</keyword>
<dbReference type="Proteomes" id="UP000295573">
    <property type="component" value="Unassembled WGS sequence"/>
</dbReference>
<comment type="caution">
    <text evidence="1">The sequence shown here is derived from an EMBL/GenBank/DDBJ whole genome shotgun (WGS) entry which is preliminary data.</text>
</comment>
<organism evidence="1 2">
    <name type="scientific">Kribbella antiqua</name>
    <dbReference type="NCBI Taxonomy" id="2512217"/>
    <lineage>
        <taxon>Bacteria</taxon>
        <taxon>Bacillati</taxon>
        <taxon>Actinomycetota</taxon>
        <taxon>Actinomycetes</taxon>
        <taxon>Propionibacteriales</taxon>
        <taxon>Kribbellaceae</taxon>
        <taxon>Kribbella</taxon>
    </lineage>
</organism>
<proteinExistence type="predicted"/>
<accession>A0A4R2IA65</accession>
<dbReference type="RefSeq" id="WP_132156334.1">
    <property type="nucleotide sequence ID" value="NZ_SLWR01000016.1"/>
</dbReference>
<evidence type="ECO:0000313" key="1">
    <source>
        <dbReference type="EMBL" id="TCO40936.1"/>
    </source>
</evidence>
<dbReference type="EMBL" id="SLWR01000016">
    <property type="protein sequence ID" value="TCO40936.1"/>
    <property type="molecule type" value="Genomic_DNA"/>
</dbReference>
<dbReference type="OrthoDB" id="4570160at2"/>
<protein>
    <submittedName>
        <fullName evidence="1">Uncharacterized protein</fullName>
    </submittedName>
</protein>
<sequence>MIDAADLIISGDQLKNPAVIRALTADGSRIQDWGKYSTQSYRSPSGPFQVHFYYNESTGRVNYDIDYKTKFNQAR</sequence>